<evidence type="ECO:0000313" key="2">
    <source>
        <dbReference type="Proteomes" id="UP001642484"/>
    </source>
</evidence>
<reference evidence="1 2" key="1">
    <citation type="submission" date="2024-02" db="EMBL/GenBank/DDBJ databases">
        <authorList>
            <person name="Chen Y."/>
            <person name="Shah S."/>
            <person name="Dougan E. K."/>
            <person name="Thang M."/>
            <person name="Chan C."/>
        </authorList>
    </citation>
    <scope>NUCLEOTIDE SEQUENCE [LARGE SCALE GENOMIC DNA]</scope>
</reference>
<keyword evidence="2" id="KW-1185">Reference proteome</keyword>
<organism evidence="1 2">
    <name type="scientific">Durusdinium trenchii</name>
    <dbReference type="NCBI Taxonomy" id="1381693"/>
    <lineage>
        <taxon>Eukaryota</taxon>
        <taxon>Sar</taxon>
        <taxon>Alveolata</taxon>
        <taxon>Dinophyceae</taxon>
        <taxon>Suessiales</taxon>
        <taxon>Symbiodiniaceae</taxon>
        <taxon>Durusdinium</taxon>
    </lineage>
</organism>
<gene>
    <name evidence="1" type="ORF">CCMP2556_LOCUS27929</name>
</gene>
<dbReference type="Proteomes" id="UP001642484">
    <property type="component" value="Unassembled WGS sequence"/>
</dbReference>
<evidence type="ECO:0000313" key="1">
    <source>
        <dbReference type="EMBL" id="CAK9056361.1"/>
    </source>
</evidence>
<name>A0ABP0MYF8_9DINO</name>
<accession>A0ABP0MYF8</accession>
<comment type="caution">
    <text evidence="1">The sequence shown here is derived from an EMBL/GenBank/DDBJ whole genome shotgun (WGS) entry which is preliminary data.</text>
</comment>
<protein>
    <submittedName>
        <fullName evidence="1">Uncharacterized protein</fullName>
    </submittedName>
</protein>
<proteinExistence type="predicted"/>
<sequence>MPGSSAIWAGAPMPFRHESSFLRCTRPRLWPDPLTGLPCRDPEEESCNEVHATCAHVPKVGWTPDVKDPLSFVEPKGACELPVERPPPSSPGGALGTLNKLQDAANAVGNAASMAQSLASGGAQNSDCVKTQESMNVMTAGWNCSMNFGGHRYEVGGHS</sequence>
<dbReference type="EMBL" id="CAXAMN010020635">
    <property type="protein sequence ID" value="CAK9056361.1"/>
    <property type="molecule type" value="Genomic_DNA"/>
</dbReference>